<dbReference type="InterPro" id="IPR057306">
    <property type="entry name" value="B-barrel_PelB_C"/>
</dbReference>
<dbReference type="Pfam" id="PF24604">
    <property type="entry name" value="B-barrel_PelB_C"/>
    <property type="match status" value="1"/>
</dbReference>
<comment type="caution">
    <text evidence="5">The sequence shown here is derived from an EMBL/GenBank/DDBJ whole genome shotgun (WGS) entry which is preliminary data.</text>
</comment>
<dbReference type="EMBL" id="JBHEGD010000001">
    <property type="protein sequence ID" value="MFH6599574.1"/>
    <property type="molecule type" value="Genomic_DNA"/>
</dbReference>
<evidence type="ECO:0000256" key="1">
    <source>
        <dbReference type="ARBA" id="ARBA00022737"/>
    </source>
</evidence>
<keyword evidence="2 3" id="KW-0802">TPR repeat</keyword>
<organism evidence="5 6">
    <name type="scientific">Ectopseudomonas khazarica</name>
    <dbReference type="NCBI Taxonomy" id="2502979"/>
    <lineage>
        <taxon>Bacteria</taxon>
        <taxon>Pseudomonadati</taxon>
        <taxon>Pseudomonadota</taxon>
        <taxon>Gammaproteobacteria</taxon>
        <taxon>Pseudomonadales</taxon>
        <taxon>Pseudomonadaceae</taxon>
        <taxon>Ectopseudomonas</taxon>
    </lineage>
</organism>
<protein>
    <submittedName>
        <fullName evidence="5">Tetratricopeptide repeat protein</fullName>
    </submittedName>
</protein>
<dbReference type="InterPro" id="IPR011990">
    <property type="entry name" value="TPR-like_helical_dom_sf"/>
</dbReference>
<reference evidence="5 6" key="1">
    <citation type="submission" date="2024-09" db="EMBL/GenBank/DDBJ databases">
        <title>Elucidation of the Bokeelamides from Bacteria Associated with Moon Snail Egg Collars.</title>
        <authorList>
            <person name="Campbell R."/>
            <person name="Piedl K."/>
            <person name="Mevers E."/>
        </authorList>
    </citation>
    <scope>NUCLEOTIDE SEQUENCE [LARGE SCALE GENOMIC DNA]</scope>
    <source>
        <strain evidence="5 6">EM133</strain>
    </source>
</reference>
<keyword evidence="1" id="KW-0677">Repeat</keyword>
<dbReference type="SMART" id="SM00028">
    <property type="entry name" value="TPR"/>
    <property type="match status" value="3"/>
</dbReference>
<feature type="repeat" description="TPR" evidence="3">
    <location>
        <begin position="594"/>
        <end position="627"/>
    </location>
</feature>
<name>A0ABW7MFY6_9GAMM</name>
<evidence type="ECO:0000313" key="5">
    <source>
        <dbReference type="EMBL" id="MFH6599574.1"/>
    </source>
</evidence>
<evidence type="ECO:0000313" key="6">
    <source>
        <dbReference type="Proteomes" id="UP001609932"/>
    </source>
</evidence>
<dbReference type="PANTHER" id="PTHR45586">
    <property type="entry name" value="TPR REPEAT-CONTAINING PROTEIN PA4667"/>
    <property type="match status" value="1"/>
</dbReference>
<dbReference type="Pfam" id="PF13429">
    <property type="entry name" value="TPR_15"/>
    <property type="match status" value="1"/>
</dbReference>
<dbReference type="InterPro" id="IPR051012">
    <property type="entry name" value="CellSynth/LPSAsmb/PSIAsmb"/>
</dbReference>
<gene>
    <name evidence="5" type="ORF">ACEVAQ_12775</name>
</gene>
<dbReference type="PANTHER" id="PTHR45586:SF1">
    <property type="entry name" value="LIPOPOLYSACCHARIDE ASSEMBLY PROTEIN B"/>
    <property type="match status" value="1"/>
</dbReference>
<keyword evidence="6" id="KW-1185">Reference proteome</keyword>
<evidence type="ECO:0000256" key="3">
    <source>
        <dbReference type="PROSITE-ProRule" id="PRU00339"/>
    </source>
</evidence>
<feature type="repeat" description="TPR" evidence="3">
    <location>
        <begin position="662"/>
        <end position="695"/>
    </location>
</feature>
<dbReference type="Gene3D" id="1.25.40.10">
    <property type="entry name" value="Tetratricopeptide repeat domain"/>
    <property type="match status" value="3"/>
</dbReference>
<sequence length="1208" mass="137253">MRNSSATKKKVPRTRLLNPWMILLVAGFVVALLALSYKSEDVFLPDADDRPDAVAISYTELLIKAHPEDDKLKLRLIDQLIQVGDFTRAREYLEQLQGRLLSATPFYSAMLDVLRAQAQPDGISDAQRAALIDELRSLKIADLDNAMLERLARYSLEIGGLDVAVLAYRELAERDSEKRTHWLGEAAIWSLANNDQSGAAQLYEQLAAEDSDPQVRMEHLREAFDALLAANHPEQAAQLLALHLDELDAQQASLDWLAAGVDAAQGGRRYDLAESFIQRWLSLKRDDPRALTADFHLSLASGAVDRAWQLAPELLALTPDDYDMVAEVARLAEWTGHTQQALSYWVQMLAQREDPELRERVWRYALQLFDFDQVIATLSTIDAHRQMTDVEIDTLVYSHETRGTPEDAEAWLVAYLQRYPNHLFARQRLRMLMENTQQFRKEVEQWQALAARGPLTIKERIRWAKVHWNLFEPDQAWQVLTAADSPEVDDPDFWQLRANLAWELERDGEVRASYDRLLSLNVPLGLEDEDRLIRLYWDIDPKRSLQILIDSWQRTGRVTRLIVALQLAETLRDWDALRALLVDAEKSPNGRDNSQYWIARAALAAQDGNFDQAQAYYQQALALFPDDNLVRQRILWFYIDNTQRDSLAQLLPEWRALAVTDSRLWLPYATGYMLLNNTQEALRWFRQHLKSNPTDRLVLAAYADAAEAAGYEDLAWRLRRQLLRDLNLQRVTATPEGYAMYLRLLAGSQGTLTSLAQAKRLWNGEQATLQLWFEHFLERLDASNQSALKDDWLAWGAERGLKAGSYDEIQQALRNDNHAQMQRLLEHGGLDAANTVEVLSRLGHEGEALASGLSAQGDGQPDSIRQQLLYQTTGMLERSPQGLQLGWRKTDFGDLDFKGPRLQVARYLGDDWYADLQLEQGRYNSSNLDSAVLGNERNLKLEARRTLDDGDLRLILDSSLRDDDDRHGLGIERSWRLSSRDELGLAFDWHREAEDTGLLRALGMRDGVRLRGQHGFSARDQLSWSLTHNRYSSRQGDAIGSGQGVSLEWGHTVFFDDPSWLLRSGVDYQNNSVESEVATDLLNANGGAYIPFDNEPGATIEGTELMQSRYGQLYVASTWRRGFPGALNRTRPQFTWMIDTLAGWQWTERQFNYGINVGIGVELFGDDELAMTLGYQSAPRGGRVIPVVRSVLPTAPVSGAKQGFSKEE</sequence>
<dbReference type="PROSITE" id="PS50005">
    <property type="entry name" value="TPR"/>
    <property type="match status" value="2"/>
</dbReference>
<dbReference type="InterPro" id="IPR019734">
    <property type="entry name" value="TPR_rpt"/>
</dbReference>
<proteinExistence type="predicted"/>
<dbReference type="RefSeq" id="WP_395273026.1">
    <property type="nucleotide sequence ID" value="NZ_JBHEGD010000001.1"/>
</dbReference>
<accession>A0ABW7MFY6</accession>
<dbReference type="SUPFAM" id="SSF48452">
    <property type="entry name" value="TPR-like"/>
    <property type="match status" value="2"/>
</dbReference>
<evidence type="ECO:0000259" key="4">
    <source>
        <dbReference type="Pfam" id="PF24604"/>
    </source>
</evidence>
<dbReference type="SUPFAM" id="SSF81901">
    <property type="entry name" value="HCP-like"/>
    <property type="match status" value="1"/>
</dbReference>
<dbReference type="Proteomes" id="UP001609932">
    <property type="component" value="Unassembled WGS sequence"/>
</dbReference>
<feature type="domain" description="PelB C-terminal" evidence="4">
    <location>
        <begin position="877"/>
        <end position="1182"/>
    </location>
</feature>
<evidence type="ECO:0000256" key="2">
    <source>
        <dbReference type="ARBA" id="ARBA00022803"/>
    </source>
</evidence>